<organism evidence="2 3">
    <name type="scientific">Candidatus Abyssobacteria bacterium SURF_17</name>
    <dbReference type="NCBI Taxonomy" id="2093361"/>
    <lineage>
        <taxon>Bacteria</taxon>
        <taxon>Pseudomonadati</taxon>
        <taxon>Candidatus Hydrogenedentota</taxon>
        <taxon>Candidatus Abyssobacteria</taxon>
    </lineage>
</organism>
<reference evidence="2 3" key="1">
    <citation type="journal article" date="2017" name="ISME J.">
        <title>Energy and carbon metabolisms in a deep terrestrial subsurface fluid microbial community.</title>
        <authorList>
            <person name="Momper L."/>
            <person name="Jungbluth S.P."/>
            <person name="Lee M.D."/>
            <person name="Amend J.P."/>
        </authorList>
    </citation>
    <scope>NUCLEOTIDE SEQUENCE [LARGE SCALE GENOMIC DNA]</scope>
    <source>
        <strain evidence="2">SURF_17</strain>
    </source>
</reference>
<gene>
    <name evidence="2" type="ORF">C4532_01415</name>
</gene>
<keyword evidence="1" id="KW-1133">Transmembrane helix</keyword>
<comment type="caution">
    <text evidence="2">The sequence shown here is derived from an EMBL/GenBank/DDBJ whole genome shotgun (WGS) entry which is preliminary data.</text>
</comment>
<protein>
    <submittedName>
        <fullName evidence="2">DUF4190 domain-containing protein</fullName>
    </submittedName>
</protein>
<dbReference type="EMBL" id="QZKI01000009">
    <property type="protein sequence ID" value="RJP74892.1"/>
    <property type="molecule type" value="Genomic_DNA"/>
</dbReference>
<dbReference type="AlphaFoldDB" id="A0A419F8P5"/>
<feature type="transmembrane region" description="Helical" evidence="1">
    <location>
        <begin position="7"/>
        <end position="30"/>
    </location>
</feature>
<evidence type="ECO:0000313" key="3">
    <source>
        <dbReference type="Proteomes" id="UP000285961"/>
    </source>
</evidence>
<sequence>MKTRVSVVAVMSFALVPLYVLALSVLSAHLSCTRSFISIGLPVTAIAGLALSIVALQRVTKSEGKLLGTFLAKLGIVLDILALVAWCGTMPDDDRQRRPACVNNLKQLGLVLGLYATENGSCYPPIDDFRNNFIFDGNAVYPEYLVDTSILACPSDPETEPETNFRLHDNKYHPNGSIGTVHPDCITDMSYCCLGWLITTDEEAEAFFRAYDKLALEDYDRDIVVPEGKGNGGGNVIHRIQKGAERFMKDPSITAHEIPLMWDKPSTDPANVSHVPAGGYVLYLDGHVEFIRYPGKFPMSETMARLLDERPRAPIPDCDEPEIDIR</sequence>
<evidence type="ECO:0000313" key="2">
    <source>
        <dbReference type="EMBL" id="RJP74892.1"/>
    </source>
</evidence>
<evidence type="ECO:0000256" key="1">
    <source>
        <dbReference type="SAM" id="Phobius"/>
    </source>
</evidence>
<keyword evidence="1" id="KW-0812">Transmembrane</keyword>
<dbReference type="Proteomes" id="UP000285961">
    <property type="component" value="Unassembled WGS sequence"/>
</dbReference>
<accession>A0A419F8P5</accession>
<keyword evidence="1" id="KW-0472">Membrane</keyword>
<feature type="transmembrane region" description="Helical" evidence="1">
    <location>
        <begin position="66"/>
        <end position="86"/>
    </location>
</feature>
<feature type="transmembrane region" description="Helical" evidence="1">
    <location>
        <begin position="36"/>
        <end position="54"/>
    </location>
</feature>
<name>A0A419F8P5_9BACT</name>
<proteinExistence type="predicted"/>